<gene>
    <name evidence="1" type="ORF">JCM19274_2113</name>
</gene>
<dbReference type="Proteomes" id="UP000029643">
    <property type="component" value="Unassembled WGS sequence"/>
</dbReference>
<proteinExistence type="predicted"/>
<dbReference type="EMBL" id="BBNU01000013">
    <property type="protein sequence ID" value="GAL80939.1"/>
    <property type="molecule type" value="Genomic_DNA"/>
</dbReference>
<accession>A0A090WZV1</accession>
<evidence type="ECO:0000313" key="1">
    <source>
        <dbReference type="EMBL" id="GAL80939.1"/>
    </source>
</evidence>
<protein>
    <submittedName>
        <fullName evidence="1">Internalin</fullName>
    </submittedName>
</protein>
<organism evidence="1 2">
    <name type="scientific">Algibacter lectus</name>
    <dbReference type="NCBI Taxonomy" id="221126"/>
    <lineage>
        <taxon>Bacteria</taxon>
        <taxon>Pseudomonadati</taxon>
        <taxon>Bacteroidota</taxon>
        <taxon>Flavobacteriia</taxon>
        <taxon>Flavobacteriales</taxon>
        <taxon>Flavobacteriaceae</taxon>
        <taxon>Algibacter</taxon>
    </lineage>
</organism>
<comment type="caution">
    <text evidence="1">The sequence shown here is derived from an EMBL/GenBank/DDBJ whole genome shotgun (WGS) entry which is preliminary data.</text>
</comment>
<name>A0A090WZV1_9FLAO</name>
<evidence type="ECO:0000313" key="2">
    <source>
        <dbReference type="Proteomes" id="UP000029643"/>
    </source>
</evidence>
<dbReference type="AlphaFoldDB" id="A0A090WZV1"/>
<dbReference type="RefSeq" id="WP_042499278.1">
    <property type="nucleotide sequence ID" value="NZ_BBNU01000013.1"/>
</dbReference>
<reference evidence="1 2" key="1">
    <citation type="journal article" date="2014" name="Genome Announc.">
        <title>Draft Genome Sequences of Marine Flavobacterium Algibacter lectus Strains SS8 and NR4.</title>
        <authorList>
            <person name="Takatani N."/>
            <person name="Nakanishi M."/>
            <person name="Meirelles P."/>
            <person name="Mino S."/>
            <person name="Suda W."/>
            <person name="Oshima K."/>
            <person name="Hattori M."/>
            <person name="Ohkuma M."/>
            <person name="Hosokawa M."/>
            <person name="Miyashita K."/>
            <person name="Thompson F.L."/>
            <person name="Niwa A."/>
            <person name="Sawabe T."/>
            <person name="Sawabe T."/>
        </authorList>
    </citation>
    <scope>NUCLEOTIDE SEQUENCE [LARGE SCALE GENOMIC DNA]</scope>
    <source>
        <strain evidence="2">JCM19274</strain>
    </source>
</reference>
<sequence>MQSRNSNNDVTGTSTEIVFSELILSSEFNVRSLARNGSGTYNESQNIKFYNNGVQVQFPAVIYATSGTIGTGASYDPVTGDAIAAIIGGAAQEANFRFNIDRPIDRIVIAQASDANADNIGWRLSILCPFYGDTDNDGIYDHLDLDSDNDGCFDALEGDAGLVYANLNSDGSINAAVNDNGIPIATNVGTAGTGTEGQDDVSSTNDAVQAAECDPCNSSSSLFSDSDLDTIGDYCDLDDDNDGILDSVEQSCGNGTEAISAAAVNASIDNVALHDGTNTPQTLTQNFTVPGCPADGDVVSYTVTAFPSRAASNNVNICADVDSFKGFTNATYGDNIGIDKLAGCDGGIRYRIEFTSGAEILDLSSLSHGNLAADEAIIITSNVPLFGQTYKRPDFDASSDNTGTNGGPTISGSGTNSVAFDNVSGGFGGNLNVWEVNSNGEKVEWVEIDYYRSSGSTALSYESFTLNHVIPCDADCDGIPNYLDLDSDNDGCFDALEGDAGLTYSNLNSDGSINAAVNDNGIPIATNVGTVGAGTTGQDDVSSTNSAVQAAECDSCNSSSSLFSDNDNDGIGDDCDLDDDNDGILDTVECDITSYSVNFDLDNEGWIIDNNNLDGNDGNTVHSTATLTNSNCDYSSIPASPSNTDYILWTDVTAGNVYFENATDLNLDLSALTNNGTLSFNWINGVYGGNNSNFKRYDYCVKWRR</sequence>